<keyword evidence="7" id="KW-0966">Cell projection</keyword>
<protein>
    <submittedName>
        <fullName evidence="7">Flagellar protein FliS</fullName>
    </submittedName>
</protein>
<evidence type="ECO:0000256" key="5">
    <source>
        <dbReference type="ARBA" id="ARBA00023186"/>
    </source>
</evidence>
<keyword evidence="7" id="KW-0282">Flagellum</keyword>
<dbReference type="GO" id="GO:0071973">
    <property type="term" value="P:bacterial-type flagellum-dependent cell motility"/>
    <property type="evidence" value="ECO:0007669"/>
    <property type="project" value="TreeGrafter"/>
</dbReference>
<comment type="similarity">
    <text evidence="2">Belongs to the FliS family.</text>
</comment>
<dbReference type="OrthoDB" id="291236at2"/>
<reference evidence="7 8" key="1">
    <citation type="submission" date="2019-02" db="EMBL/GenBank/DDBJ databases">
        <title>Deep-cultivation of Planctomycetes and their phenomic and genomic characterization uncovers novel biology.</title>
        <authorList>
            <person name="Wiegand S."/>
            <person name="Jogler M."/>
            <person name="Boedeker C."/>
            <person name="Pinto D."/>
            <person name="Vollmers J."/>
            <person name="Rivas-Marin E."/>
            <person name="Kohn T."/>
            <person name="Peeters S.H."/>
            <person name="Heuer A."/>
            <person name="Rast P."/>
            <person name="Oberbeckmann S."/>
            <person name="Bunk B."/>
            <person name="Jeske O."/>
            <person name="Meyerdierks A."/>
            <person name="Storesund J.E."/>
            <person name="Kallscheuer N."/>
            <person name="Luecker S."/>
            <person name="Lage O.M."/>
            <person name="Pohl T."/>
            <person name="Merkel B.J."/>
            <person name="Hornburger P."/>
            <person name="Mueller R.-W."/>
            <person name="Bruemmer F."/>
            <person name="Labrenz M."/>
            <person name="Spormann A.M."/>
            <person name="Op den Camp H."/>
            <person name="Overmann J."/>
            <person name="Amann R."/>
            <person name="Jetten M.S.M."/>
            <person name="Mascher T."/>
            <person name="Medema M.H."/>
            <person name="Devos D.P."/>
            <person name="Kaster A.-K."/>
            <person name="Ovreas L."/>
            <person name="Rohde M."/>
            <person name="Galperin M.Y."/>
            <person name="Jogler C."/>
        </authorList>
    </citation>
    <scope>NUCLEOTIDE SEQUENCE [LARGE SCALE GENOMIC DNA]</scope>
    <source>
        <strain evidence="7 8">Pla85_3_4</strain>
    </source>
</reference>
<gene>
    <name evidence="7" type="primary">fliS</name>
    <name evidence="7" type="ORF">Pla8534_26430</name>
</gene>
<dbReference type="Gene3D" id="1.20.120.340">
    <property type="entry name" value="Flagellar protein FliS"/>
    <property type="match status" value="1"/>
</dbReference>
<evidence type="ECO:0000256" key="1">
    <source>
        <dbReference type="ARBA" id="ARBA00004514"/>
    </source>
</evidence>
<dbReference type="KEGG" id="lcre:Pla8534_26430"/>
<evidence type="ECO:0000313" key="8">
    <source>
        <dbReference type="Proteomes" id="UP000317648"/>
    </source>
</evidence>
<keyword evidence="8" id="KW-1185">Reference proteome</keyword>
<dbReference type="EMBL" id="CP036433">
    <property type="protein sequence ID" value="QDU94835.1"/>
    <property type="molecule type" value="Genomic_DNA"/>
</dbReference>
<evidence type="ECO:0000256" key="6">
    <source>
        <dbReference type="SAM" id="MobiDB-lite"/>
    </source>
</evidence>
<dbReference type="Pfam" id="PF02561">
    <property type="entry name" value="FliS"/>
    <property type="match status" value="1"/>
</dbReference>
<comment type="subcellular location">
    <subcellularLocation>
        <location evidence="1">Cytoplasm</location>
        <location evidence="1">Cytosol</location>
    </subcellularLocation>
</comment>
<keyword evidence="3" id="KW-0963">Cytoplasm</keyword>
<evidence type="ECO:0000313" key="7">
    <source>
        <dbReference type="EMBL" id="QDU94835.1"/>
    </source>
</evidence>
<dbReference type="InterPro" id="IPR003713">
    <property type="entry name" value="FliS"/>
</dbReference>
<feature type="region of interest" description="Disordered" evidence="6">
    <location>
        <begin position="145"/>
        <end position="166"/>
    </location>
</feature>
<evidence type="ECO:0000256" key="4">
    <source>
        <dbReference type="ARBA" id="ARBA00022795"/>
    </source>
</evidence>
<evidence type="ECO:0000256" key="2">
    <source>
        <dbReference type="ARBA" id="ARBA00008787"/>
    </source>
</evidence>
<name>A0A518DSM0_9BACT</name>
<organism evidence="7 8">
    <name type="scientific">Lignipirellula cremea</name>
    <dbReference type="NCBI Taxonomy" id="2528010"/>
    <lineage>
        <taxon>Bacteria</taxon>
        <taxon>Pseudomonadati</taxon>
        <taxon>Planctomycetota</taxon>
        <taxon>Planctomycetia</taxon>
        <taxon>Pirellulales</taxon>
        <taxon>Pirellulaceae</taxon>
        <taxon>Lignipirellula</taxon>
    </lineage>
</organism>
<evidence type="ECO:0000256" key="3">
    <source>
        <dbReference type="ARBA" id="ARBA00022490"/>
    </source>
</evidence>
<dbReference type="GO" id="GO:0005829">
    <property type="term" value="C:cytosol"/>
    <property type="evidence" value="ECO:0007669"/>
    <property type="project" value="UniProtKB-SubCell"/>
</dbReference>
<dbReference type="PANTHER" id="PTHR34773">
    <property type="entry name" value="FLAGELLAR SECRETION CHAPERONE FLIS"/>
    <property type="match status" value="1"/>
</dbReference>
<dbReference type="SUPFAM" id="SSF101116">
    <property type="entry name" value="Flagellar export chaperone FliS"/>
    <property type="match status" value="1"/>
</dbReference>
<proteinExistence type="inferred from homology"/>
<keyword evidence="4" id="KW-1005">Bacterial flagellum biogenesis</keyword>
<dbReference type="GO" id="GO:0044780">
    <property type="term" value="P:bacterial-type flagellum assembly"/>
    <property type="evidence" value="ECO:0007669"/>
    <property type="project" value="InterPro"/>
</dbReference>
<dbReference type="RefSeq" id="WP_145053571.1">
    <property type="nucleotide sequence ID" value="NZ_CP036433.1"/>
</dbReference>
<sequence length="166" mass="18887">MQNDHARNVYLETQINTATPQKLRLMLIGGAIRFARQTMEHWRNEEPEQAFEALIRSRSIVSELLATIRPSSGPLERTMAAIYAYIFQTMTLAQMERSEEKLLATIQVLEEEQATWLALCEKYPHETPPSLRAEEVEITAKDYAADNESKSTTAENEPAARFSIDA</sequence>
<accession>A0A518DSM0</accession>
<dbReference type="Proteomes" id="UP000317648">
    <property type="component" value="Chromosome"/>
</dbReference>
<dbReference type="InterPro" id="IPR036584">
    <property type="entry name" value="FliS_sf"/>
</dbReference>
<dbReference type="PANTHER" id="PTHR34773:SF1">
    <property type="entry name" value="FLAGELLAR SECRETION CHAPERONE FLIS"/>
    <property type="match status" value="1"/>
</dbReference>
<keyword evidence="7" id="KW-0969">Cilium</keyword>
<keyword evidence="5" id="KW-0143">Chaperone</keyword>
<dbReference type="AlphaFoldDB" id="A0A518DSM0"/>